<comment type="caution">
    <text evidence="3">The sequence shown here is derived from an EMBL/GenBank/DDBJ whole genome shotgun (WGS) entry which is preliminary data.</text>
</comment>
<protein>
    <recommendedName>
        <fullName evidence="5">Ankyrin repeat protein</fullName>
    </recommendedName>
</protein>
<dbReference type="SUPFAM" id="SSF48403">
    <property type="entry name" value="Ankyrin repeat"/>
    <property type="match status" value="1"/>
</dbReference>
<organism evidence="3 4">
    <name type="scientific">Tritrichomonas musculus</name>
    <dbReference type="NCBI Taxonomy" id="1915356"/>
    <lineage>
        <taxon>Eukaryota</taxon>
        <taxon>Metamonada</taxon>
        <taxon>Parabasalia</taxon>
        <taxon>Tritrichomonadida</taxon>
        <taxon>Tritrichomonadidae</taxon>
        <taxon>Tritrichomonas</taxon>
    </lineage>
</organism>
<dbReference type="PANTHER" id="PTHR24123:SF33">
    <property type="entry name" value="PROTEIN HOS4"/>
    <property type="match status" value="1"/>
</dbReference>
<keyword evidence="2" id="KW-0040">ANK repeat</keyword>
<dbReference type="InterPro" id="IPR051165">
    <property type="entry name" value="Multifunctional_ANK_Repeat"/>
</dbReference>
<evidence type="ECO:0000256" key="2">
    <source>
        <dbReference type="ARBA" id="ARBA00023043"/>
    </source>
</evidence>
<dbReference type="Proteomes" id="UP001470230">
    <property type="component" value="Unassembled WGS sequence"/>
</dbReference>
<dbReference type="InterPro" id="IPR036770">
    <property type="entry name" value="Ankyrin_rpt-contain_sf"/>
</dbReference>
<dbReference type="Pfam" id="PF12796">
    <property type="entry name" value="Ank_2"/>
    <property type="match status" value="2"/>
</dbReference>
<name>A0ABR2JQ55_9EUKA</name>
<dbReference type="EMBL" id="JAPFFF010000010">
    <property type="protein sequence ID" value="KAK8880885.1"/>
    <property type="molecule type" value="Genomic_DNA"/>
</dbReference>
<dbReference type="InterPro" id="IPR002110">
    <property type="entry name" value="Ankyrin_rpt"/>
</dbReference>
<dbReference type="SMART" id="SM00248">
    <property type="entry name" value="ANK"/>
    <property type="match status" value="5"/>
</dbReference>
<dbReference type="Gene3D" id="1.25.40.20">
    <property type="entry name" value="Ankyrin repeat-containing domain"/>
    <property type="match status" value="1"/>
</dbReference>
<keyword evidence="4" id="KW-1185">Reference proteome</keyword>
<keyword evidence="1" id="KW-0677">Repeat</keyword>
<evidence type="ECO:0000256" key="1">
    <source>
        <dbReference type="ARBA" id="ARBA00022737"/>
    </source>
</evidence>
<evidence type="ECO:0000313" key="3">
    <source>
        <dbReference type="EMBL" id="KAK8880885.1"/>
    </source>
</evidence>
<proteinExistence type="predicted"/>
<dbReference type="PANTHER" id="PTHR24123">
    <property type="entry name" value="ANKYRIN REPEAT-CONTAINING"/>
    <property type="match status" value="1"/>
</dbReference>
<sequence length="389" mass="44442">MNTEYLPNYVFQNDVKKIEEFFSANSDFSRDTTFSFEIKSSHFVSDMIIALPTNDLKLIHIAAASDALDALKLLEKNGFTINDITSSNYLPIHYACLYGSYNIVCYILSKDPNMVQKTLNNAKHNIFYLTSMSGDACIMELLLQHIDIGLLSNIQKNIIENSITHGSFDCLKVLLNHGLEYQGDYSLSMLAAINNCPELVEYLIDHGFDKRPLNYCAPSNHNTLLGLMCFYGKHFKELILKVLKRMDDIEPPVPNVSGPIHWICQICDIDITKEFLRHNFDVNRLDDRGRSGFIQLAYNCRFPEDVILEIAKLLINAGFDVNIKTVPSVLEVFSTSIKILYSVVELIINNGADIYVMTKNGRRLCDEIMSKRNRKLKNLFEKSPFYKNE</sequence>
<evidence type="ECO:0000313" key="4">
    <source>
        <dbReference type="Proteomes" id="UP001470230"/>
    </source>
</evidence>
<reference evidence="3 4" key="1">
    <citation type="submission" date="2024-04" db="EMBL/GenBank/DDBJ databases">
        <title>Tritrichomonas musculus Genome.</title>
        <authorList>
            <person name="Alves-Ferreira E."/>
            <person name="Grigg M."/>
            <person name="Lorenzi H."/>
            <person name="Galac M."/>
        </authorList>
    </citation>
    <scope>NUCLEOTIDE SEQUENCE [LARGE SCALE GENOMIC DNA]</scope>
    <source>
        <strain evidence="3 4">EAF2021</strain>
    </source>
</reference>
<evidence type="ECO:0008006" key="5">
    <source>
        <dbReference type="Google" id="ProtNLM"/>
    </source>
</evidence>
<accession>A0ABR2JQ55</accession>
<gene>
    <name evidence="3" type="ORF">M9Y10_003584</name>
</gene>